<dbReference type="RefSeq" id="WP_193904913.1">
    <property type="nucleotide sequence ID" value="NZ_JADEXG010000004.1"/>
</dbReference>
<dbReference type="SMART" id="SM00220">
    <property type="entry name" value="S_TKc"/>
    <property type="match status" value="1"/>
</dbReference>
<comment type="catalytic activity">
    <reaction evidence="8">
        <text>L-seryl-[protein] + ATP = O-phospho-L-seryl-[protein] + ADP + H(+)</text>
        <dbReference type="Rhea" id="RHEA:17989"/>
        <dbReference type="Rhea" id="RHEA-COMP:9863"/>
        <dbReference type="Rhea" id="RHEA-COMP:11604"/>
        <dbReference type="ChEBI" id="CHEBI:15378"/>
        <dbReference type="ChEBI" id="CHEBI:29999"/>
        <dbReference type="ChEBI" id="CHEBI:30616"/>
        <dbReference type="ChEBI" id="CHEBI:83421"/>
        <dbReference type="ChEBI" id="CHEBI:456216"/>
        <dbReference type="EC" id="2.7.11.1"/>
    </reaction>
</comment>
<keyword evidence="6 9" id="KW-0067">ATP-binding</keyword>
<organism evidence="13 14">
    <name type="scientific">Vasconcelosia minhoensis LEGE 07310</name>
    <dbReference type="NCBI Taxonomy" id="915328"/>
    <lineage>
        <taxon>Bacteria</taxon>
        <taxon>Bacillati</taxon>
        <taxon>Cyanobacteriota</taxon>
        <taxon>Cyanophyceae</taxon>
        <taxon>Nodosilineales</taxon>
        <taxon>Cymatolegaceae</taxon>
        <taxon>Vasconcelosia</taxon>
        <taxon>Vasconcelosia minhoensis</taxon>
    </lineage>
</organism>
<dbReference type="PANTHER" id="PTHR24363">
    <property type="entry name" value="SERINE/THREONINE PROTEIN KINASE"/>
    <property type="match status" value="1"/>
</dbReference>
<evidence type="ECO:0000259" key="11">
    <source>
        <dbReference type="PROSITE" id="PS50011"/>
    </source>
</evidence>
<dbReference type="Gene3D" id="3.40.50.300">
    <property type="entry name" value="P-loop containing nucleotide triphosphate hydrolases"/>
    <property type="match status" value="1"/>
</dbReference>
<keyword evidence="14" id="KW-1185">Reference proteome</keyword>
<feature type="binding site" evidence="9">
    <location>
        <position position="40"/>
    </location>
    <ligand>
        <name>ATP</name>
        <dbReference type="ChEBI" id="CHEBI:30616"/>
    </ligand>
</feature>
<dbReference type="SUPFAM" id="SSF56112">
    <property type="entry name" value="Protein kinase-like (PK-like)"/>
    <property type="match status" value="1"/>
</dbReference>
<dbReference type="PROSITE" id="PS00108">
    <property type="entry name" value="PROTEIN_KINASE_ST"/>
    <property type="match status" value="1"/>
</dbReference>
<dbReference type="SUPFAM" id="SSF52540">
    <property type="entry name" value="P-loop containing nucleoside triphosphate hydrolases"/>
    <property type="match status" value="1"/>
</dbReference>
<feature type="domain" description="Protein kinase" evidence="11">
    <location>
        <begin position="9"/>
        <end position="268"/>
    </location>
</feature>
<dbReference type="InterPro" id="IPR007111">
    <property type="entry name" value="NACHT_NTPase"/>
</dbReference>
<keyword evidence="10" id="KW-0472">Membrane</keyword>
<dbReference type="SMART" id="SM00382">
    <property type="entry name" value="AAA"/>
    <property type="match status" value="1"/>
</dbReference>
<evidence type="ECO:0000256" key="3">
    <source>
        <dbReference type="ARBA" id="ARBA00022679"/>
    </source>
</evidence>
<feature type="transmembrane region" description="Helical" evidence="10">
    <location>
        <begin position="864"/>
        <end position="885"/>
    </location>
</feature>
<keyword evidence="10" id="KW-1133">Transmembrane helix</keyword>
<feature type="transmembrane region" description="Helical" evidence="10">
    <location>
        <begin position="747"/>
        <end position="767"/>
    </location>
</feature>
<dbReference type="PANTHER" id="PTHR24363:SF0">
    <property type="entry name" value="SERINE_THREONINE KINASE LIKE DOMAIN CONTAINING 1"/>
    <property type="match status" value="1"/>
</dbReference>
<comment type="caution">
    <text evidence="13">The sequence shown here is derived from an EMBL/GenBank/DDBJ whole genome shotgun (WGS) entry which is preliminary data.</text>
</comment>
<keyword evidence="2" id="KW-0723">Serine/threonine-protein kinase</keyword>
<proteinExistence type="predicted"/>
<evidence type="ECO:0000256" key="7">
    <source>
        <dbReference type="ARBA" id="ARBA00047899"/>
    </source>
</evidence>
<dbReference type="Proteomes" id="UP000636505">
    <property type="component" value="Unassembled WGS sequence"/>
</dbReference>
<evidence type="ECO:0000256" key="9">
    <source>
        <dbReference type="PROSITE-ProRule" id="PRU10141"/>
    </source>
</evidence>
<dbReference type="GO" id="GO:0005524">
    <property type="term" value="F:ATP binding"/>
    <property type="evidence" value="ECO:0007669"/>
    <property type="project" value="UniProtKB-UniRule"/>
</dbReference>
<dbReference type="InterPro" id="IPR000719">
    <property type="entry name" value="Prot_kinase_dom"/>
</dbReference>
<dbReference type="PROSITE" id="PS50011">
    <property type="entry name" value="PROTEIN_KINASE_DOM"/>
    <property type="match status" value="1"/>
</dbReference>
<keyword evidence="10" id="KW-0812">Transmembrane</keyword>
<dbReference type="EMBL" id="JADEXG010000004">
    <property type="protein sequence ID" value="MBE9076253.1"/>
    <property type="molecule type" value="Genomic_DNA"/>
</dbReference>
<name>A0A8J7DBD4_9CYAN</name>
<accession>A0A8J7DBD4</accession>
<dbReference type="InterPro" id="IPR027417">
    <property type="entry name" value="P-loop_NTPase"/>
</dbReference>
<feature type="transmembrane region" description="Helical" evidence="10">
    <location>
        <begin position="704"/>
        <end position="727"/>
    </location>
</feature>
<dbReference type="InterPro" id="IPR011009">
    <property type="entry name" value="Kinase-like_dom_sf"/>
</dbReference>
<reference evidence="13" key="1">
    <citation type="submission" date="2020-10" db="EMBL/GenBank/DDBJ databases">
        <authorList>
            <person name="Castelo-Branco R."/>
            <person name="Eusebio N."/>
            <person name="Adriana R."/>
            <person name="Vieira A."/>
            <person name="Brugerolle De Fraissinette N."/>
            <person name="Rezende De Castro R."/>
            <person name="Schneider M.P."/>
            <person name="Vasconcelos V."/>
            <person name="Leao P.N."/>
        </authorList>
    </citation>
    <scope>NUCLEOTIDE SEQUENCE</scope>
    <source>
        <strain evidence="13">LEGE 07310</strain>
    </source>
</reference>
<comment type="catalytic activity">
    <reaction evidence="7">
        <text>L-threonyl-[protein] + ATP = O-phospho-L-threonyl-[protein] + ADP + H(+)</text>
        <dbReference type="Rhea" id="RHEA:46608"/>
        <dbReference type="Rhea" id="RHEA-COMP:11060"/>
        <dbReference type="Rhea" id="RHEA-COMP:11605"/>
        <dbReference type="ChEBI" id="CHEBI:15378"/>
        <dbReference type="ChEBI" id="CHEBI:30013"/>
        <dbReference type="ChEBI" id="CHEBI:30616"/>
        <dbReference type="ChEBI" id="CHEBI:61977"/>
        <dbReference type="ChEBI" id="CHEBI:456216"/>
        <dbReference type="EC" id="2.7.11.1"/>
    </reaction>
</comment>
<dbReference type="Pfam" id="PF05729">
    <property type="entry name" value="NACHT"/>
    <property type="match status" value="1"/>
</dbReference>
<dbReference type="PROSITE" id="PS00107">
    <property type="entry name" value="PROTEIN_KINASE_ATP"/>
    <property type="match status" value="1"/>
</dbReference>
<dbReference type="InterPro" id="IPR017441">
    <property type="entry name" value="Protein_kinase_ATP_BS"/>
</dbReference>
<feature type="transmembrane region" description="Helical" evidence="10">
    <location>
        <begin position="834"/>
        <end position="852"/>
    </location>
</feature>
<dbReference type="GO" id="GO:0004674">
    <property type="term" value="F:protein serine/threonine kinase activity"/>
    <property type="evidence" value="ECO:0007669"/>
    <property type="project" value="UniProtKB-KW"/>
</dbReference>
<evidence type="ECO:0000313" key="13">
    <source>
        <dbReference type="EMBL" id="MBE9076253.1"/>
    </source>
</evidence>
<evidence type="ECO:0000313" key="14">
    <source>
        <dbReference type="Proteomes" id="UP000636505"/>
    </source>
</evidence>
<keyword evidence="5 13" id="KW-0418">Kinase</keyword>
<dbReference type="EC" id="2.7.11.1" evidence="1"/>
<dbReference type="CDD" id="cd14014">
    <property type="entry name" value="STKc_PknB_like"/>
    <property type="match status" value="1"/>
</dbReference>
<dbReference type="InterPro" id="IPR003593">
    <property type="entry name" value="AAA+_ATPase"/>
</dbReference>
<dbReference type="Gene3D" id="1.10.510.10">
    <property type="entry name" value="Transferase(Phosphotransferase) domain 1"/>
    <property type="match status" value="1"/>
</dbReference>
<evidence type="ECO:0000256" key="5">
    <source>
        <dbReference type="ARBA" id="ARBA00022777"/>
    </source>
</evidence>
<keyword evidence="3" id="KW-0808">Transferase</keyword>
<dbReference type="Pfam" id="PF00069">
    <property type="entry name" value="Pkinase"/>
    <property type="match status" value="1"/>
</dbReference>
<evidence type="ECO:0000256" key="10">
    <source>
        <dbReference type="SAM" id="Phobius"/>
    </source>
</evidence>
<gene>
    <name evidence="13" type="ORF">IQ241_02895</name>
</gene>
<evidence type="ECO:0000256" key="4">
    <source>
        <dbReference type="ARBA" id="ARBA00022741"/>
    </source>
</evidence>
<feature type="domain" description="NACHT" evidence="12">
    <location>
        <begin position="399"/>
        <end position="489"/>
    </location>
</feature>
<evidence type="ECO:0000256" key="6">
    <source>
        <dbReference type="ARBA" id="ARBA00022840"/>
    </source>
</evidence>
<evidence type="ECO:0000256" key="8">
    <source>
        <dbReference type="ARBA" id="ARBA00048679"/>
    </source>
</evidence>
<evidence type="ECO:0000256" key="2">
    <source>
        <dbReference type="ARBA" id="ARBA00022527"/>
    </source>
</evidence>
<evidence type="ECO:0000259" key="12">
    <source>
        <dbReference type="PROSITE" id="PS50837"/>
    </source>
</evidence>
<dbReference type="PROSITE" id="PS50837">
    <property type="entry name" value="NACHT"/>
    <property type="match status" value="1"/>
</dbReference>
<dbReference type="AlphaFoldDB" id="A0A8J7DBD4"/>
<sequence>MIRLLAGHYQVQKPLGKGGFGETFLAQDLHLPTQPLCVVKQLKPQFREAAALVTARRLFDLEAQTLYQLGRHNQIPQLLAHFEENGEFYLVQEFIEGPSLHQVLQQRRYLGQPEAQLLLRDLLPVLTFIQQQQVIHRDIKPANIILRQGDGKPVLIDFGAVKQMSTRLADSGFTISIGSSGYMPAEQQAGQPRPSSDLYALGMTCLQALTGLTPQKLPRDRDTEEVDLSQLPNGLRLEENLAAVLARMVRYDYRDRYPDAAATLQALEISQASPMPGPDRLSVITESQRPGSSVTVAQTALGNSADPTVHMTTAAPDSLSSREYRNRQALLNKVRNYWIRGVLENSLLDQIQLVLGLEEHPQAVSTPWNIEVKIQDQPRTELPTHASVLSIFDQMGTGRTLLILGEPGAGKTTTLLQLARELVSRAEQNSYQLLPVVLNLSSWGSHQPYFGQWIVEELNAKYQVPKPVGRSWVEQQHLLLLLDGLDEVSLENREACVLALNQFQQQFATELVVCCRRRDYDGLSQRLQLQTALYLQALSPNQVQTYLEQLQFDLSGLQQWLTADTPMQTLARSPLMLNIMVLAYRDLTPSGIPATRSLEEQRRRLFDRYIAQMLERRGRDRYSRQQMLNGLRWLARQLTHSGQTIFLIERLQPQWLHRSGDRFLYRAVSSLLAGLGFGLSYGIFSQIGIGIAEVGWWGDLRPYWLDSLHMILIYSPLVGLAISLLPAQVRPIETLNWSWRQALPGTLLWLLIGTAIGLGGGLIVDIVEPALMGAPIRHTGESWTAWIAAHLLPFDGVNGGIAGTVFGLTNGLRGSEVETKIIPNQAIWRSVNSAVYFAIAGSFTGGIAGALLGRPFDTPIHISLINGLSVGLLSGFLGGGGLAALKHFVLRLLLYRRGQIPWNYSRFLEQATAHAFLQKVGGGYIFIHRLLLEHFAQLPKS</sequence>
<evidence type="ECO:0000256" key="1">
    <source>
        <dbReference type="ARBA" id="ARBA00012513"/>
    </source>
</evidence>
<protein>
    <recommendedName>
        <fullName evidence="1">non-specific serine/threonine protein kinase</fullName>
        <ecNumber evidence="1">2.7.11.1</ecNumber>
    </recommendedName>
</protein>
<dbReference type="InterPro" id="IPR008271">
    <property type="entry name" value="Ser/Thr_kinase_AS"/>
</dbReference>
<keyword evidence="4 9" id="KW-0547">Nucleotide-binding</keyword>